<dbReference type="Pfam" id="PF13302">
    <property type="entry name" value="Acetyltransf_3"/>
    <property type="match status" value="1"/>
</dbReference>
<dbReference type="GO" id="GO:0008999">
    <property type="term" value="F:protein-N-terminal-alanine acetyltransferase activity"/>
    <property type="evidence" value="ECO:0007669"/>
    <property type="project" value="TreeGrafter"/>
</dbReference>
<dbReference type="PANTHER" id="PTHR43441:SF2">
    <property type="entry name" value="FAMILY ACETYLTRANSFERASE, PUTATIVE (AFU_ORTHOLOGUE AFUA_7G00850)-RELATED"/>
    <property type="match status" value="1"/>
</dbReference>
<accession>A0A1X7AS86</accession>
<keyword evidence="3" id="KW-1185">Reference proteome</keyword>
<dbReference type="Gene3D" id="3.40.630.30">
    <property type="match status" value="1"/>
</dbReference>
<reference evidence="2 3" key="1">
    <citation type="submission" date="2017-03" db="EMBL/GenBank/DDBJ databases">
        <authorList>
            <person name="Afonso C.L."/>
            <person name="Miller P.J."/>
            <person name="Scott M.A."/>
            <person name="Spackman E."/>
            <person name="Goraichik I."/>
            <person name="Dimitrov K.M."/>
            <person name="Suarez D.L."/>
            <person name="Swayne D.E."/>
        </authorList>
    </citation>
    <scope>NUCLEOTIDE SEQUENCE [LARGE SCALE GENOMIC DNA]</scope>
    <source>
        <strain evidence="2">SB41UT1</strain>
    </source>
</reference>
<dbReference type="GO" id="GO:1990189">
    <property type="term" value="F:protein N-terminal-serine acetyltransferase activity"/>
    <property type="evidence" value="ECO:0007669"/>
    <property type="project" value="TreeGrafter"/>
</dbReference>
<name>A0A1X7AS86_9GAMM</name>
<dbReference type="GO" id="GO:0005737">
    <property type="term" value="C:cytoplasm"/>
    <property type="evidence" value="ECO:0007669"/>
    <property type="project" value="TreeGrafter"/>
</dbReference>
<dbReference type="FunFam" id="3.40.630.30:FF:000047">
    <property type="entry name" value="Acetyltransferase, GNAT family"/>
    <property type="match status" value="1"/>
</dbReference>
<dbReference type="InterPro" id="IPR051908">
    <property type="entry name" value="Ribosomal_N-acetyltransferase"/>
</dbReference>
<dbReference type="EMBL" id="FWPT01000021">
    <property type="protein sequence ID" value="SMA50940.1"/>
    <property type="molecule type" value="Genomic_DNA"/>
</dbReference>
<dbReference type="Proteomes" id="UP000196573">
    <property type="component" value="Unassembled WGS sequence"/>
</dbReference>
<keyword evidence="2" id="KW-0808">Transferase</keyword>
<evidence type="ECO:0000259" key="1">
    <source>
        <dbReference type="PROSITE" id="PS51186"/>
    </source>
</evidence>
<protein>
    <submittedName>
        <fullName evidence="2">Ribosomal-protein-L7/L12-serine acetyltransferase</fullName>
    </submittedName>
</protein>
<sequence length="231" mass="26478">MSQEIGFPVADWHTPKFPPHEILEGHFCRLEPLNIKHVEDLHKSNHSSSYESLWTYLPYGPFKDVHEYETWIEGASKSIDPQFYAIIDTNKNLAVGVISYLRVSPESGSAEVGHLCFSSLLQKTPAATEAVYLMIKNVFDLGYRRCEWKCDALNANSMRSAKRLGFTFEGIFRQATIVKGRNRDTAWFSILDKEWPELDKGYRSWLSQSNFDSAGIQKSRLQDFFLPTASQ</sequence>
<evidence type="ECO:0000313" key="2">
    <source>
        <dbReference type="EMBL" id="SMA50940.1"/>
    </source>
</evidence>
<dbReference type="SUPFAM" id="SSF55729">
    <property type="entry name" value="Acyl-CoA N-acyltransferases (Nat)"/>
    <property type="match status" value="1"/>
</dbReference>
<proteinExistence type="predicted"/>
<dbReference type="InterPro" id="IPR000182">
    <property type="entry name" value="GNAT_dom"/>
</dbReference>
<dbReference type="PROSITE" id="PS51186">
    <property type="entry name" value="GNAT"/>
    <property type="match status" value="1"/>
</dbReference>
<dbReference type="AlphaFoldDB" id="A0A1X7AS86"/>
<gene>
    <name evidence="2" type="ORF">EHSB41UT_04758</name>
</gene>
<dbReference type="RefSeq" id="WP_087113383.1">
    <property type="nucleotide sequence ID" value="NZ_CBCSCN010000022.1"/>
</dbReference>
<organism evidence="2 3">
    <name type="scientific">Parendozoicomonas haliclonae</name>
    <dbReference type="NCBI Taxonomy" id="1960125"/>
    <lineage>
        <taxon>Bacteria</taxon>
        <taxon>Pseudomonadati</taxon>
        <taxon>Pseudomonadota</taxon>
        <taxon>Gammaproteobacteria</taxon>
        <taxon>Oceanospirillales</taxon>
        <taxon>Endozoicomonadaceae</taxon>
        <taxon>Parendozoicomonas</taxon>
    </lineage>
</organism>
<evidence type="ECO:0000313" key="3">
    <source>
        <dbReference type="Proteomes" id="UP000196573"/>
    </source>
</evidence>
<feature type="domain" description="N-acetyltransferase" evidence="1">
    <location>
        <begin position="28"/>
        <end position="184"/>
    </location>
</feature>
<dbReference type="PANTHER" id="PTHR43441">
    <property type="entry name" value="RIBOSOMAL-PROTEIN-SERINE ACETYLTRANSFERASE"/>
    <property type="match status" value="1"/>
</dbReference>
<dbReference type="OrthoDB" id="5295305at2"/>
<dbReference type="InterPro" id="IPR016181">
    <property type="entry name" value="Acyl_CoA_acyltransferase"/>
</dbReference>